<evidence type="ECO:0000256" key="2">
    <source>
        <dbReference type="SAM" id="MobiDB-lite"/>
    </source>
</evidence>
<name>A0A9W8BB36_9FUNG</name>
<dbReference type="InterPro" id="IPR018794">
    <property type="entry name" value="UPF0538"/>
</dbReference>
<dbReference type="OrthoDB" id="937at2759"/>
<feature type="compositionally biased region" description="Basic and acidic residues" evidence="2">
    <location>
        <begin position="1"/>
        <end position="16"/>
    </location>
</feature>
<comment type="caution">
    <text evidence="3">The sequence shown here is derived from an EMBL/GenBank/DDBJ whole genome shotgun (WGS) entry which is preliminary data.</text>
</comment>
<keyword evidence="4" id="KW-1185">Reference proteome</keyword>
<comment type="similarity">
    <text evidence="1">Belongs to the UPF0538 family.</text>
</comment>
<dbReference type="PANTHER" id="PTHR18444">
    <property type="entry name" value="UPF0538 FAMILY MEMBER"/>
    <property type="match status" value="1"/>
</dbReference>
<dbReference type="PANTHER" id="PTHR18444:SF9">
    <property type="entry name" value="UPF0538 PROTEIN C2ORF76"/>
    <property type="match status" value="1"/>
</dbReference>
<dbReference type="AlphaFoldDB" id="A0A9W8BB36"/>
<evidence type="ECO:0000313" key="4">
    <source>
        <dbReference type="Proteomes" id="UP001150907"/>
    </source>
</evidence>
<evidence type="ECO:0000256" key="1">
    <source>
        <dbReference type="ARBA" id="ARBA00007176"/>
    </source>
</evidence>
<dbReference type="Pfam" id="PF10209">
    <property type="entry name" value="DUF2340"/>
    <property type="match status" value="1"/>
</dbReference>
<feature type="region of interest" description="Disordered" evidence="2">
    <location>
        <begin position="1"/>
        <end position="22"/>
    </location>
</feature>
<proteinExistence type="inferred from homology"/>
<sequence>MSSHDEPGSAEPKTELDDNQVSDSPACTITVRIIRNFEHRTSKNLILQVVTAQTTVGELKEICRKHIAEDPRFKIFRRIEFDALKLYTQAHGTKTQNLIINLGEDGFLNNDSALLDSVGVINETELSLFNDLAYKAYADDPHTKW</sequence>
<dbReference type="Proteomes" id="UP001150907">
    <property type="component" value="Unassembled WGS sequence"/>
</dbReference>
<dbReference type="EMBL" id="JANBQF010000812">
    <property type="protein sequence ID" value="KAJ1998994.1"/>
    <property type="molecule type" value="Genomic_DNA"/>
</dbReference>
<protein>
    <submittedName>
        <fullName evidence="3">Uncharacterized protein</fullName>
    </submittedName>
</protein>
<accession>A0A9W8BB36</accession>
<organism evidence="3 4">
    <name type="scientific">Coemansia thaxteri</name>
    <dbReference type="NCBI Taxonomy" id="2663907"/>
    <lineage>
        <taxon>Eukaryota</taxon>
        <taxon>Fungi</taxon>
        <taxon>Fungi incertae sedis</taxon>
        <taxon>Zoopagomycota</taxon>
        <taxon>Kickxellomycotina</taxon>
        <taxon>Kickxellomycetes</taxon>
        <taxon>Kickxellales</taxon>
        <taxon>Kickxellaceae</taxon>
        <taxon>Coemansia</taxon>
    </lineage>
</organism>
<gene>
    <name evidence="3" type="ORF">H4R26_005241</name>
</gene>
<evidence type="ECO:0000313" key="3">
    <source>
        <dbReference type="EMBL" id="KAJ1998994.1"/>
    </source>
</evidence>
<reference evidence="3" key="1">
    <citation type="submission" date="2022-07" db="EMBL/GenBank/DDBJ databases">
        <title>Phylogenomic reconstructions and comparative analyses of Kickxellomycotina fungi.</title>
        <authorList>
            <person name="Reynolds N.K."/>
            <person name="Stajich J.E."/>
            <person name="Barry K."/>
            <person name="Grigoriev I.V."/>
            <person name="Crous P."/>
            <person name="Smith M.E."/>
        </authorList>
    </citation>
    <scope>NUCLEOTIDE SEQUENCE</scope>
    <source>
        <strain evidence="3">IMI 214461</strain>
    </source>
</reference>